<dbReference type="Gene3D" id="3.30.530.20">
    <property type="match status" value="1"/>
</dbReference>
<proteinExistence type="predicted"/>
<dbReference type="Pfam" id="PF19569">
    <property type="entry name" value="START_2"/>
    <property type="match status" value="1"/>
</dbReference>
<feature type="domain" description="START-like" evidence="1">
    <location>
        <begin position="3"/>
        <end position="127"/>
    </location>
</feature>
<dbReference type="GeneID" id="5301111"/>
<dbReference type="Proteomes" id="UP000027661">
    <property type="component" value="Unassembled WGS sequence"/>
</dbReference>
<organism evidence="2 3">
    <name type="scientific">Phocaeicola vulgatus str. 3975 RP4</name>
    <dbReference type="NCBI Taxonomy" id="1339352"/>
    <lineage>
        <taxon>Bacteria</taxon>
        <taxon>Pseudomonadati</taxon>
        <taxon>Bacteroidota</taxon>
        <taxon>Bacteroidia</taxon>
        <taxon>Bacteroidales</taxon>
        <taxon>Bacteroidaceae</taxon>
        <taxon>Phocaeicola</taxon>
    </lineage>
</organism>
<accession>A0A069SL37</accession>
<gene>
    <name evidence="2" type="ORF">M099_1761</name>
</gene>
<sequence>MRKEKIRLEYMLKAGSGNIVWSIISTPSGLETWFADKVIFKDKVFTFYWGKTETRQAEVTNFRVNSFIRFRWLDDEDPKAYFELKMVYNELTSDYMLEVIDWAAPDEVEDTKELWDSEIEKLKRVSGL</sequence>
<dbReference type="PATRIC" id="fig|1339352.3.peg.1707"/>
<evidence type="ECO:0000313" key="3">
    <source>
        <dbReference type="Proteomes" id="UP000027661"/>
    </source>
</evidence>
<dbReference type="SUPFAM" id="SSF55961">
    <property type="entry name" value="Bet v1-like"/>
    <property type="match status" value="1"/>
</dbReference>
<protein>
    <recommendedName>
        <fullName evidence="1">START-like domain-containing protein</fullName>
    </recommendedName>
</protein>
<dbReference type="InterPro" id="IPR023393">
    <property type="entry name" value="START-like_dom_sf"/>
</dbReference>
<reference evidence="2 3" key="1">
    <citation type="submission" date="2014-04" db="EMBL/GenBank/DDBJ databases">
        <authorList>
            <person name="Sears C."/>
            <person name="Carroll K."/>
            <person name="Sack B.R."/>
            <person name="Qadri F."/>
            <person name="Myers L.L."/>
            <person name="Chung G.-T."/>
            <person name="Escheverria P."/>
            <person name="Fraser C.M."/>
            <person name="Sadzewicz L."/>
            <person name="Shefchek K.A."/>
            <person name="Tallon L."/>
            <person name="Das S.P."/>
            <person name="Daugherty S."/>
            <person name="Mongodin E.F."/>
        </authorList>
    </citation>
    <scope>NUCLEOTIDE SEQUENCE [LARGE SCALE GENOMIC DNA]</scope>
    <source>
        <strain evidence="2 3">3975 RP4</strain>
    </source>
</reference>
<name>A0A069SL37_PHOVU</name>
<evidence type="ECO:0000259" key="1">
    <source>
        <dbReference type="Pfam" id="PF19569"/>
    </source>
</evidence>
<dbReference type="InterPro" id="IPR045736">
    <property type="entry name" value="START_2"/>
</dbReference>
<dbReference type="AlphaFoldDB" id="A0A069SL37"/>
<dbReference type="SMR" id="A0A069SL37"/>
<comment type="caution">
    <text evidence="2">The sequence shown here is derived from an EMBL/GenBank/DDBJ whole genome shotgun (WGS) entry which is preliminary data.</text>
</comment>
<dbReference type="EMBL" id="JNHM01000020">
    <property type="protein sequence ID" value="KDS54661.1"/>
    <property type="molecule type" value="Genomic_DNA"/>
</dbReference>
<dbReference type="RefSeq" id="WP_005841901.1">
    <property type="nucleotide sequence ID" value="NZ_JNHM01000020.1"/>
</dbReference>
<dbReference type="DNASU" id="5301111"/>
<evidence type="ECO:0000313" key="2">
    <source>
        <dbReference type="EMBL" id="KDS54661.1"/>
    </source>
</evidence>